<dbReference type="InterPro" id="IPR024975">
    <property type="entry name" value="NOV_C"/>
</dbReference>
<evidence type="ECO:0000256" key="1">
    <source>
        <dbReference type="SAM" id="MobiDB-lite"/>
    </source>
</evidence>
<protein>
    <submittedName>
        <fullName evidence="3 4">Uncharacterized protein isoform X1</fullName>
    </submittedName>
</protein>
<dbReference type="RefSeq" id="XP_016480615.1">
    <property type="nucleotide sequence ID" value="XM_016625129.1"/>
</dbReference>
<evidence type="ECO:0000313" key="7">
    <source>
        <dbReference type="RefSeq" id="XP_016480819.1"/>
    </source>
</evidence>
<accession>A0A1S4AVW9</accession>
<evidence type="ECO:0000313" key="5">
    <source>
        <dbReference type="RefSeq" id="XP_016480682.1"/>
    </source>
</evidence>
<proteinExistence type="predicted"/>
<dbReference type="PANTHER" id="PTHR32387">
    <property type="entry name" value="WU:FJ29H11"/>
    <property type="match status" value="1"/>
</dbReference>
<dbReference type="RefSeq" id="XP_016480746.1">
    <property type="nucleotide sequence ID" value="XM_016625260.1"/>
</dbReference>
<organism evidence="6">
    <name type="scientific">Nicotiana tabacum</name>
    <name type="common">Common tobacco</name>
    <dbReference type="NCBI Taxonomy" id="4097"/>
    <lineage>
        <taxon>Eukaryota</taxon>
        <taxon>Viridiplantae</taxon>
        <taxon>Streptophyta</taxon>
        <taxon>Embryophyta</taxon>
        <taxon>Tracheophyta</taxon>
        <taxon>Spermatophyta</taxon>
        <taxon>Magnoliopsida</taxon>
        <taxon>eudicotyledons</taxon>
        <taxon>Gunneridae</taxon>
        <taxon>Pentapetalae</taxon>
        <taxon>asterids</taxon>
        <taxon>lamiids</taxon>
        <taxon>Solanales</taxon>
        <taxon>Solanaceae</taxon>
        <taxon>Nicotianoideae</taxon>
        <taxon>Nicotianeae</taxon>
        <taxon>Nicotiana</taxon>
    </lineage>
</organism>
<dbReference type="RefSeq" id="XP_016480819.1">
    <property type="nucleotide sequence ID" value="XM_016625333.1"/>
</dbReference>
<evidence type="ECO:0000313" key="6">
    <source>
        <dbReference type="RefSeq" id="XP_016480746.1"/>
    </source>
</evidence>
<dbReference type="Pfam" id="PF13020">
    <property type="entry name" value="NOV_C"/>
    <property type="match status" value="1"/>
</dbReference>
<dbReference type="RefSeq" id="XP_016480550.1">
    <property type="nucleotide sequence ID" value="XM_016625064.1"/>
</dbReference>
<dbReference type="InterPro" id="IPR052957">
    <property type="entry name" value="Auxin_embryo_med"/>
</dbReference>
<name>A0A1S4AVW9_TOBAC</name>
<feature type="domain" description="Protein NO VEIN C-terminal" evidence="2">
    <location>
        <begin position="800"/>
        <end position="882"/>
    </location>
</feature>
<dbReference type="RefSeq" id="XP_016480682.1">
    <property type="nucleotide sequence ID" value="XM_016625196.1"/>
</dbReference>
<dbReference type="AlphaFoldDB" id="A0A1S4AVW9"/>
<gene>
    <name evidence="3 4 5 6 7" type="primary">LOC107801668</name>
</gene>
<dbReference type="PaxDb" id="4097-A0A1S4AVW9"/>
<dbReference type="PANTHER" id="PTHR32387:SF0">
    <property type="entry name" value="PROTEIN NO VEIN"/>
    <property type="match status" value="1"/>
</dbReference>
<feature type="region of interest" description="Disordered" evidence="1">
    <location>
        <begin position="82"/>
        <end position="112"/>
    </location>
</feature>
<sequence>MSERIKSFTSAEEIFCGKHTRFISISEYESSDDDQDESAARSPAGNTKSLDRPTTCPNLSASEEMMRLGLKAEVDLGLPTASGSAGYSKDIRQSKSKRKHDDAQSSMALPKKAPKIDVDRAELFTRRNKKGLKLSQRWNEESDGTNDFSNGDDSIKIFVNTWREACRTNGVDEVFQRMLQFYKARKKTKMTRLFSSYPFCGLLQVAVRSEKLLTALGLKTQVTVDDTLTILNVWRAKASLSASLSQMSKFYAFIWSRMNTSERKVVEELCNGPFVFVPCKLVASLEDVIPGVFLSSKEVFWRDSTGSVDQVKMVCPEFDPHSVQHPFTKMLCSMYPALHDFFVKECGVDELPHFRRYLQILLQLSAAALPSQAAKSVFHIFLKWVNELNSGSLRSEDIGFLREGLLTKDYLVLPTAEDKWVSLDPSFGLICWCDDDKLRKEFKYFDNITFLYFGQLNDEEKEILRTKVSVFMHKLNIPSLSEVVTREAIYDGSTDSSFVASVVNWALPYAQRYIYSVHPDKYLQLSQSRFRNLKYLQIVVVEKLFFRNVIKSSQIASKKRFECSCLLEGNILYATQESDSHSIFMEISRLFSSGTPDLHLANFLHMITTMAESGSNEEQTEFFILNSQKMPKLPAGESVWSLGNVPLSTDSETGMMSSSRTIDEKNPVKIKKRPGIISNWPPTDWKTAPGFRRSSVCVAKSEAARGIQSKEETVEEIVIITCELPPTEMTCVENVDNGPAADAVVVGCNVLVPGTMKEAFDSSHPMTEPQDVNYSSSDVTERDQLYVGTTDAQWETGRLGEFFAFKYFSEKLGEPLVKWVNETNETGLPYDLVVGDDEYIEVKATRLMGKDWFHISSREWQFAVKKGESFSVAHVVLLPNNSAAVTVYKNPFRLCQLGKLQLALTISKS</sequence>
<feature type="region of interest" description="Disordered" evidence="1">
    <location>
        <begin position="27"/>
        <end position="58"/>
    </location>
</feature>
<dbReference type="OrthoDB" id="1302236at2759"/>
<evidence type="ECO:0000259" key="2">
    <source>
        <dbReference type="Pfam" id="PF13020"/>
    </source>
</evidence>
<evidence type="ECO:0000313" key="4">
    <source>
        <dbReference type="RefSeq" id="XP_016480615.1"/>
    </source>
</evidence>
<dbReference type="KEGG" id="nta:107801668"/>
<reference evidence="3 4" key="1">
    <citation type="submission" date="2025-04" db="UniProtKB">
        <authorList>
            <consortium name="RefSeq"/>
        </authorList>
    </citation>
    <scope>IDENTIFICATION</scope>
</reference>
<dbReference type="STRING" id="4097.A0A1S4AVW9"/>
<feature type="compositionally biased region" description="Basic and acidic residues" evidence="1">
    <location>
        <begin position="89"/>
        <end position="103"/>
    </location>
</feature>
<evidence type="ECO:0000313" key="3">
    <source>
        <dbReference type="RefSeq" id="XP_016480550.1"/>
    </source>
</evidence>